<keyword evidence="5" id="KW-0067">ATP-binding</keyword>
<organism evidence="9 10">
    <name type="scientific">Sediminibacterium ginsengisoli</name>
    <dbReference type="NCBI Taxonomy" id="413434"/>
    <lineage>
        <taxon>Bacteria</taxon>
        <taxon>Pseudomonadati</taxon>
        <taxon>Bacteroidota</taxon>
        <taxon>Chitinophagia</taxon>
        <taxon>Chitinophagales</taxon>
        <taxon>Chitinophagaceae</taxon>
        <taxon>Sediminibacterium</taxon>
    </lineage>
</organism>
<dbReference type="AlphaFoldDB" id="A0A1T4Q6T5"/>
<dbReference type="GO" id="GO:0006529">
    <property type="term" value="P:asparagine biosynthetic process"/>
    <property type="evidence" value="ECO:0007669"/>
    <property type="project" value="InterPro"/>
</dbReference>
<keyword evidence="10" id="KW-1185">Reference proteome</keyword>
<dbReference type="InterPro" id="IPR001296">
    <property type="entry name" value="Glyco_trans_1"/>
</dbReference>
<dbReference type="InterPro" id="IPR029055">
    <property type="entry name" value="Ntn_hydrolases_N"/>
</dbReference>
<gene>
    <name evidence="9" type="ORF">SAMN04488132_107167</name>
</gene>
<name>A0A1T4Q6T5_9BACT</name>
<dbReference type="InterPro" id="IPR006426">
    <property type="entry name" value="Asn_synth_AEB"/>
</dbReference>
<dbReference type="GO" id="GO:0005829">
    <property type="term" value="C:cytosol"/>
    <property type="evidence" value="ECO:0007669"/>
    <property type="project" value="TreeGrafter"/>
</dbReference>
<dbReference type="Proteomes" id="UP000190888">
    <property type="component" value="Unassembled WGS sequence"/>
</dbReference>
<dbReference type="GO" id="GO:0016757">
    <property type="term" value="F:glycosyltransferase activity"/>
    <property type="evidence" value="ECO:0007669"/>
    <property type="project" value="InterPro"/>
</dbReference>
<evidence type="ECO:0000256" key="4">
    <source>
        <dbReference type="ARBA" id="ARBA00022741"/>
    </source>
</evidence>
<dbReference type="SUPFAM" id="SSF53756">
    <property type="entry name" value="UDP-Glycosyltransferase/glycogen phosphorylase"/>
    <property type="match status" value="1"/>
</dbReference>
<dbReference type="NCBIfam" id="TIGR01536">
    <property type="entry name" value="asn_synth_AEB"/>
    <property type="match status" value="1"/>
</dbReference>
<dbReference type="InterPro" id="IPR017932">
    <property type="entry name" value="GATase_2_dom"/>
</dbReference>
<dbReference type="Gene3D" id="3.40.50.2000">
    <property type="entry name" value="Glycogen Phosphorylase B"/>
    <property type="match status" value="2"/>
</dbReference>
<dbReference type="CDD" id="cd03801">
    <property type="entry name" value="GT4_PimA-like"/>
    <property type="match status" value="1"/>
</dbReference>
<dbReference type="Pfam" id="PF00733">
    <property type="entry name" value="Asn_synthase"/>
    <property type="match status" value="1"/>
</dbReference>
<dbReference type="Pfam" id="PF00534">
    <property type="entry name" value="Glycos_transf_1"/>
    <property type="match status" value="1"/>
</dbReference>
<proteinExistence type="inferred from homology"/>
<dbReference type="Gene3D" id="3.60.20.10">
    <property type="entry name" value="Glutamine Phosphoribosylpyrophosphate, subunit 1, domain 1"/>
    <property type="match status" value="1"/>
</dbReference>
<dbReference type="InterPro" id="IPR051786">
    <property type="entry name" value="ASN_synthetase/amidase"/>
</dbReference>
<evidence type="ECO:0000256" key="1">
    <source>
        <dbReference type="ARBA" id="ARBA00005187"/>
    </source>
</evidence>
<evidence type="ECO:0000256" key="6">
    <source>
        <dbReference type="ARBA" id="ARBA00022962"/>
    </source>
</evidence>
<dbReference type="Pfam" id="PF13537">
    <property type="entry name" value="GATase_7"/>
    <property type="match status" value="1"/>
</dbReference>
<dbReference type="InterPro" id="IPR033738">
    <property type="entry name" value="AsnB_N"/>
</dbReference>
<dbReference type="STRING" id="413434.SAMN04488132_107167"/>
<dbReference type="CDD" id="cd01991">
    <property type="entry name" value="Asn_synthase_B_C"/>
    <property type="match status" value="1"/>
</dbReference>
<evidence type="ECO:0000256" key="7">
    <source>
        <dbReference type="ARBA" id="ARBA00048741"/>
    </source>
</evidence>
<dbReference type="GO" id="GO:0004066">
    <property type="term" value="F:asparagine synthase (glutamine-hydrolyzing) activity"/>
    <property type="evidence" value="ECO:0007669"/>
    <property type="project" value="UniProtKB-EC"/>
</dbReference>
<evidence type="ECO:0000259" key="8">
    <source>
        <dbReference type="PROSITE" id="PS51278"/>
    </source>
</evidence>
<dbReference type="InterPro" id="IPR001962">
    <property type="entry name" value="Asn_synthase"/>
</dbReference>
<feature type="domain" description="Glutamine amidotransferase type-2" evidence="8">
    <location>
        <begin position="2"/>
        <end position="213"/>
    </location>
</feature>
<dbReference type="InterPro" id="IPR014729">
    <property type="entry name" value="Rossmann-like_a/b/a_fold"/>
</dbReference>
<accession>A0A1T4Q6T5</accession>
<reference evidence="9 10" key="1">
    <citation type="submission" date="2017-02" db="EMBL/GenBank/DDBJ databases">
        <authorList>
            <person name="Peterson S.W."/>
        </authorList>
    </citation>
    <scope>NUCLEOTIDE SEQUENCE [LARGE SCALE GENOMIC DNA]</scope>
    <source>
        <strain evidence="9 10">DSM 22335</strain>
    </source>
</reference>
<evidence type="ECO:0000256" key="5">
    <source>
        <dbReference type="ARBA" id="ARBA00022840"/>
    </source>
</evidence>
<comment type="catalytic activity">
    <reaction evidence="7">
        <text>L-aspartate + L-glutamine + ATP + H2O = L-asparagine + L-glutamate + AMP + diphosphate + H(+)</text>
        <dbReference type="Rhea" id="RHEA:12228"/>
        <dbReference type="ChEBI" id="CHEBI:15377"/>
        <dbReference type="ChEBI" id="CHEBI:15378"/>
        <dbReference type="ChEBI" id="CHEBI:29985"/>
        <dbReference type="ChEBI" id="CHEBI:29991"/>
        <dbReference type="ChEBI" id="CHEBI:30616"/>
        <dbReference type="ChEBI" id="CHEBI:33019"/>
        <dbReference type="ChEBI" id="CHEBI:58048"/>
        <dbReference type="ChEBI" id="CHEBI:58359"/>
        <dbReference type="ChEBI" id="CHEBI:456215"/>
        <dbReference type="EC" id="6.3.5.4"/>
    </reaction>
</comment>
<comment type="pathway">
    <text evidence="1">Amino-acid biosynthesis; L-asparagine biosynthesis; L-asparagine from L-aspartate (L-Gln route): step 1/1.</text>
</comment>
<dbReference type="PANTHER" id="PTHR43284:SF1">
    <property type="entry name" value="ASPARAGINE SYNTHETASE"/>
    <property type="match status" value="1"/>
</dbReference>
<dbReference type="RefSeq" id="WP_078831932.1">
    <property type="nucleotide sequence ID" value="NZ_FUWH01000007.1"/>
</dbReference>
<dbReference type="PANTHER" id="PTHR43284">
    <property type="entry name" value="ASPARAGINE SYNTHETASE (GLUTAMINE-HYDROLYZING)"/>
    <property type="match status" value="1"/>
</dbReference>
<protein>
    <recommendedName>
        <fullName evidence="3">asparagine synthase (glutamine-hydrolyzing)</fullName>
        <ecNumber evidence="3">6.3.5.4</ecNumber>
    </recommendedName>
</protein>
<comment type="similarity">
    <text evidence="2">Belongs to the asparagine synthetase family.</text>
</comment>
<dbReference type="EMBL" id="FUWH01000007">
    <property type="protein sequence ID" value="SJZ99241.1"/>
    <property type="molecule type" value="Genomic_DNA"/>
</dbReference>
<dbReference type="CDD" id="cd00712">
    <property type="entry name" value="AsnB"/>
    <property type="match status" value="1"/>
</dbReference>
<dbReference type="GO" id="GO:0005524">
    <property type="term" value="F:ATP binding"/>
    <property type="evidence" value="ECO:0007669"/>
    <property type="project" value="UniProtKB-KW"/>
</dbReference>
<evidence type="ECO:0000256" key="3">
    <source>
        <dbReference type="ARBA" id="ARBA00012737"/>
    </source>
</evidence>
<keyword evidence="6" id="KW-0315">Glutamine amidotransferase</keyword>
<dbReference type="Gene3D" id="3.40.50.620">
    <property type="entry name" value="HUPs"/>
    <property type="match status" value="1"/>
</dbReference>
<dbReference type="SUPFAM" id="SSF52402">
    <property type="entry name" value="Adenine nucleotide alpha hydrolases-like"/>
    <property type="match status" value="1"/>
</dbReference>
<dbReference type="SUPFAM" id="SSF56235">
    <property type="entry name" value="N-terminal nucleophile aminohydrolases (Ntn hydrolases)"/>
    <property type="match status" value="1"/>
</dbReference>
<keyword evidence="4" id="KW-0547">Nucleotide-binding</keyword>
<dbReference type="EC" id="6.3.5.4" evidence="3"/>
<evidence type="ECO:0000256" key="2">
    <source>
        <dbReference type="ARBA" id="ARBA00005752"/>
    </source>
</evidence>
<dbReference type="PROSITE" id="PS51278">
    <property type="entry name" value="GATASE_TYPE_2"/>
    <property type="match status" value="1"/>
</dbReference>
<dbReference type="OrthoDB" id="9763290at2"/>
<evidence type="ECO:0000313" key="10">
    <source>
        <dbReference type="Proteomes" id="UP000190888"/>
    </source>
</evidence>
<evidence type="ECO:0000313" key="9">
    <source>
        <dbReference type="EMBL" id="SJZ99241.1"/>
    </source>
</evidence>
<sequence length="971" mass="110654">MCRIAAIISEDKPNLPARIAQMTQAMQHGGPDDTGHYVDDELPVALGHKRLSIIDLSSGGHQPYFSNDGQLVLSFNGEIYNYLELKKELREAGYSFRSDSDTEVLIYAYAEWGTDCLSKLEGMFAFVLIDKRKRKVIAARDHAGIKPLYYGKKGGDLYFSSEIRGISAIDQGWPQNTQWPVWFLSFGFIPEPHTTLQNVWHLPKQHYLLYDLDTRQYEIRCYEKFIFTSDIQSYDEAVSAVRETVTQAVKKHLIADVPTGVFLSGGIDSSILTIAAQQMVPEQLKTLSIYFEDEAYSEKYYQDLVIRKTNVAHRSYKVGRGEFVESLPDIYKAMDQPSTDGINSYFITRYAREEGLKVVLSGLGADELFGGYPSFKRTGNTSMAARLHLLSHVLPFGQLKYPQRKGAYYRKNRWYNDYLVNRGLFIPRDVAAMLNISQKEVNEVLASLPPLQDSGKVEQRNRTSQLESELYMQSQLLRDSDVYSMWHSLELRVPFLDKKIMQLVHRMDPVVKFNGSIPKQLLIDAFKNELPEEIWKRPKQGFTFPLETWFRTIPAFENPRYIPVRWQKEFSKKRINYSRVWGIFLLKTLGDRFPAGETDCSKSPDRLFMYLAAFSRTGGIEKVNRALLKAFEDAQPGQTDAYSVYDNFADQRYFPRSMFNGYNGNKARFMWNMLTKPVPWKHIVVGHINLALAARILKWRKKDISFTIMAHGIEAWPKVGGFKKWLLQNAAIIAVSEYTRKQISANNNIDLSAITVRHNCLDPFFSIPPIGKRPDYLLKRYGISPGEKIILTVTRLSDQEKYKGYDKTIEALSNIGIKENIRYLLCGNADTAEKSRIEELILSCNLSDRVIMPGFIADDELEDHYRLADAFVMPSKGEGFGIVFIEAAACGTPVIAGNSDGSAEAVLQGNGGYLVNADDVRQLQETIEKVLGSVLDREELGRQVQKAFSFNKYKNNILSHFSETNPPIHGD</sequence>